<evidence type="ECO:0000256" key="1">
    <source>
        <dbReference type="SAM" id="MobiDB-lite"/>
    </source>
</evidence>
<gene>
    <name evidence="2" type="ORF">BDK51DRAFT_41843</name>
</gene>
<name>A0A4P9WLN9_9FUNG</name>
<accession>A0A4P9WLN9</accession>
<evidence type="ECO:0000313" key="2">
    <source>
        <dbReference type="EMBL" id="RKO93949.1"/>
    </source>
</evidence>
<feature type="compositionally biased region" description="Basic residues" evidence="1">
    <location>
        <begin position="158"/>
        <end position="167"/>
    </location>
</feature>
<sequence length="293" mass="31872">MLPGQDTDMDRRVATAALDLAEEIHASSVLCPRVVSALLQEYAFATFPFLYPPSALPPAAASGYWSRIAPPHAAPVSYTAAGGGGQAATSAPLSLPRPRTAAAIAAVSPTPRPEMFSPTPYALPTATRSAVPTPAPTSNPPGVARIQEATREKLLARPQRRRRRPRRWSGTNMFAKGRTPLRNFSMGTTTLSWRRWNTLNEQSQAEERREADHQGNRTLSNPRRRKREPAEADSDSYSDKEKAQKKKVAREPAQNVGLAQHDLVVVHLLASASLTSSLHRSPSPSPIVKEPTL</sequence>
<keyword evidence="3" id="KW-1185">Reference proteome</keyword>
<feature type="region of interest" description="Disordered" evidence="1">
    <location>
        <begin position="202"/>
        <end position="258"/>
    </location>
</feature>
<dbReference type="AlphaFoldDB" id="A0A4P9WLN9"/>
<feature type="region of interest" description="Disordered" evidence="1">
    <location>
        <begin position="126"/>
        <end position="186"/>
    </location>
</feature>
<organism evidence="2 3">
    <name type="scientific">Blyttiomyces helicus</name>
    <dbReference type="NCBI Taxonomy" id="388810"/>
    <lineage>
        <taxon>Eukaryota</taxon>
        <taxon>Fungi</taxon>
        <taxon>Fungi incertae sedis</taxon>
        <taxon>Chytridiomycota</taxon>
        <taxon>Chytridiomycota incertae sedis</taxon>
        <taxon>Chytridiomycetes</taxon>
        <taxon>Chytridiomycetes incertae sedis</taxon>
        <taxon>Blyttiomyces</taxon>
    </lineage>
</organism>
<dbReference type="Proteomes" id="UP000269721">
    <property type="component" value="Unassembled WGS sequence"/>
</dbReference>
<reference evidence="3" key="1">
    <citation type="journal article" date="2018" name="Nat. Microbiol.">
        <title>Leveraging single-cell genomics to expand the fungal tree of life.</title>
        <authorList>
            <person name="Ahrendt S.R."/>
            <person name="Quandt C.A."/>
            <person name="Ciobanu D."/>
            <person name="Clum A."/>
            <person name="Salamov A."/>
            <person name="Andreopoulos B."/>
            <person name="Cheng J.F."/>
            <person name="Woyke T."/>
            <person name="Pelin A."/>
            <person name="Henrissat B."/>
            <person name="Reynolds N.K."/>
            <person name="Benny G.L."/>
            <person name="Smith M.E."/>
            <person name="James T.Y."/>
            <person name="Grigoriev I.V."/>
        </authorList>
    </citation>
    <scope>NUCLEOTIDE SEQUENCE [LARGE SCALE GENOMIC DNA]</scope>
</reference>
<protein>
    <submittedName>
        <fullName evidence="2">Uncharacterized protein</fullName>
    </submittedName>
</protein>
<evidence type="ECO:0000313" key="3">
    <source>
        <dbReference type="Proteomes" id="UP000269721"/>
    </source>
</evidence>
<proteinExistence type="predicted"/>
<feature type="compositionally biased region" description="Basic and acidic residues" evidence="1">
    <location>
        <begin position="205"/>
        <end position="215"/>
    </location>
</feature>
<dbReference type="EMBL" id="KZ994060">
    <property type="protein sequence ID" value="RKO93949.1"/>
    <property type="molecule type" value="Genomic_DNA"/>
</dbReference>